<dbReference type="Gene3D" id="3.40.50.10470">
    <property type="entry name" value="Translation initiation factor eif-2b, domain 2"/>
    <property type="match status" value="1"/>
</dbReference>
<feature type="binding site" evidence="2">
    <location>
        <begin position="240"/>
        <end position="241"/>
    </location>
    <ligand>
        <name>substrate</name>
    </ligand>
</feature>
<dbReference type="InterPro" id="IPR005251">
    <property type="entry name" value="IF-M1Pi"/>
</dbReference>
<dbReference type="Proteomes" id="UP001221302">
    <property type="component" value="Unassembled WGS sequence"/>
</dbReference>
<dbReference type="InterPro" id="IPR011559">
    <property type="entry name" value="Initiation_fac_2B_a/b/d"/>
</dbReference>
<dbReference type="PANTHER" id="PTHR43475:SF1">
    <property type="entry name" value="METHYLTHIORIBOSE-1-PHOSPHATE ISOMERASE"/>
    <property type="match status" value="1"/>
</dbReference>
<protein>
    <recommendedName>
        <fullName evidence="2">Methylthioribose-1-phosphate isomerase</fullName>
        <shortName evidence="2">M1Pi</shortName>
        <shortName evidence="2">MTR-1-P isomerase</shortName>
        <ecNumber evidence="2">5.3.1.23</ecNumber>
    </recommendedName>
    <alternativeName>
        <fullName evidence="2">S-methyl-5-thioribose-1-phosphate isomerase</fullName>
    </alternativeName>
</protein>
<feature type="active site" description="Proton donor" evidence="2">
    <location>
        <position position="230"/>
    </location>
</feature>
<dbReference type="InterPro" id="IPR037171">
    <property type="entry name" value="NagB/RpiA_transferase-like"/>
</dbReference>
<evidence type="ECO:0000256" key="1">
    <source>
        <dbReference type="ARBA" id="ARBA00023235"/>
    </source>
</evidence>
<keyword evidence="4" id="KW-1185">Reference proteome</keyword>
<dbReference type="GO" id="GO:0046523">
    <property type="term" value="F:S-methyl-5-thioribose-1-phosphate isomerase activity"/>
    <property type="evidence" value="ECO:0007669"/>
    <property type="project" value="UniProtKB-UniRule"/>
</dbReference>
<keyword evidence="2" id="KW-0486">Methionine biosynthesis</keyword>
<feature type="binding site" evidence="2">
    <location>
        <begin position="44"/>
        <end position="46"/>
    </location>
    <ligand>
        <name>substrate</name>
    </ligand>
</feature>
<comment type="pathway">
    <text evidence="2">Amino-acid biosynthesis; L-methionine biosynthesis via salvage pathway; L-methionine from S-methyl-5-thio-alpha-D-ribose 1-phosphate: step 1/6.</text>
</comment>
<accession>A0AAE3TCH6</accession>
<feature type="binding site" evidence="2">
    <location>
        <position position="84"/>
    </location>
    <ligand>
        <name>substrate</name>
    </ligand>
</feature>
<dbReference type="NCBIfam" id="TIGR00524">
    <property type="entry name" value="eIF-2B_rel"/>
    <property type="match status" value="1"/>
</dbReference>
<dbReference type="EC" id="5.3.1.23" evidence="2"/>
<dbReference type="NCBIfam" id="NF004326">
    <property type="entry name" value="PRK05720.1"/>
    <property type="match status" value="1"/>
</dbReference>
<dbReference type="HAMAP" id="MF_01678">
    <property type="entry name" value="Salvage_MtnA"/>
    <property type="match status" value="1"/>
</dbReference>
<dbReference type="Pfam" id="PF01008">
    <property type="entry name" value="IF-2B"/>
    <property type="match status" value="1"/>
</dbReference>
<comment type="function">
    <text evidence="2">Catalyzes the interconversion of methylthioribose-1-phosphate (MTR-1-P) into methylthioribulose-1-phosphate (MTRu-1-P).</text>
</comment>
<dbReference type="RefSeq" id="WP_321536204.1">
    <property type="nucleotide sequence ID" value="NZ_JARGDL010000013.1"/>
</dbReference>
<dbReference type="InterPro" id="IPR000649">
    <property type="entry name" value="IF-2B-related"/>
</dbReference>
<comment type="similarity">
    <text evidence="2">Belongs to the EIF-2B alpha/beta/delta subunits family. MtnA subfamily.</text>
</comment>
<name>A0AAE3TCH6_9BACT</name>
<gene>
    <name evidence="2 3" type="primary">mtnA</name>
    <name evidence="3" type="ORF">P0M35_09740</name>
</gene>
<organism evidence="3 4">
    <name type="scientific">Stygiobacter electus</name>
    <dbReference type="NCBI Taxonomy" id="3032292"/>
    <lineage>
        <taxon>Bacteria</taxon>
        <taxon>Pseudomonadati</taxon>
        <taxon>Ignavibacteriota</taxon>
        <taxon>Ignavibacteria</taxon>
        <taxon>Ignavibacteriales</taxon>
        <taxon>Melioribacteraceae</taxon>
        <taxon>Stygiobacter</taxon>
    </lineage>
</organism>
<proteinExistence type="inferred from homology"/>
<feature type="site" description="Transition state stabilizer" evidence="2">
    <location>
        <position position="150"/>
    </location>
</feature>
<evidence type="ECO:0000256" key="2">
    <source>
        <dbReference type="HAMAP-Rule" id="MF_01678"/>
    </source>
</evidence>
<dbReference type="PANTHER" id="PTHR43475">
    <property type="entry name" value="METHYLTHIORIBOSE-1-PHOSPHATE ISOMERASE"/>
    <property type="match status" value="1"/>
</dbReference>
<dbReference type="FunFam" id="3.40.50.10470:FF:000006">
    <property type="entry name" value="Methylthioribose-1-phosphate isomerase"/>
    <property type="match status" value="1"/>
</dbReference>
<dbReference type="EMBL" id="JARGDL010000013">
    <property type="protein sequence ID" value="MDF1612433.1"/>
    <property type="molecule type" value="Genomic_DNA"/>
</dbReference>
<dbReference type="NCBIfam" id="TIGR00512">
    <property type="entry name" value="salvage_mtnA"/>
    <property type="match status" value="1"/>
</dbReference>
<keyword evidence="1 2" id="KW-0413">Isomerase</keyword>
<dbReference type="InterPro" id="IPR042529">
    <property type="entry name" value="IF_2B-like_C"/>
</dbReference>
<comment type="caution">
    <text evidence="3">The sequence shown here is derived from an EMBL/GenBank/DDBJ whole genome shotgun (WGS) entry which is preliminary data.</text>
</comment>
<dbReference type="InterPro" id="IPR027363">
    <property type="entry name" value="M1Pi_N"/>
</dbReference>
<keyword evidence="2" id="KW-0028">Amino-acid biosynthesis</keyword>
<dbReference type="GO" id="GO:0019509">
    <property type="term" value="P:L-methionine salvage from methylthioadenosine"/>
    <property type="evidence" value="ECO:0007669"/>
    <property type="project" value="UniProtKB-UniRule"/>
</dbReference>
<dbReference type="Gene3D" id="1.20.120.420">
    <property type="entry name" value="translation initiation factor eif-2b, domain 1"/>
    <property type="match status" value="1"/>
</dbReference>
<reference evidence="3" key="1">
    <citation type="submission" date="2023-03" db="EMBL/GenBank/DDBJ databases">
        <title>Stygiobacter electus gen. nov., sp. nov., facultatively anaerobic thermotolerant bacterium of the class Ignavibacteria from a well of Yessentuki mineral water deposit.</title>
        <authorList>
            <person name="Podosokorskaya O.A."/>
            <person name="Elcheninov A.G."/>
            <person name="Petrova N.F."/>
            <person name="Zavarzina D.G."/>
            <person name="Kublanov I.V."/>
            <person name="Merkel A.Y."/>
        </authorList>
    </citation>
    <scope>NUCLEOTIDE SEQUENCE</scope>
    <source>
        <strain evidence="3">09-Me</strain>
    </source>
</reference>
<comment type="catalytic activity">
    <reaction evidence="2">
        <text>5-(methylsulfanyl)-alpha-D-ribose 1-phosphate = 5-(methylsulfanyl)-D-ribulose 1-phosphate</text>
        <dbReference type="Rhea" id="RHEA:19989"/>
        <dbReference type="ChEBI" id="CHEBI:58533"/>
        <dbReference type="ChEBI" id="CHEBI:58548"/>
        <dbReference type="EC" id="5.3.1.23"/>
    </reaction>
</comment>
<dbReference type="FunFam" id="1.20.120.420:FF:000003">
    <property type="entry name" value="Methylthioribose-1-phosphate isomerase"/>
    <property type="match status" value="1"/>
</dbReference>
<dbReference type="AlphaFoldDB" id="A0AAE3TCH6"/>
<evidence type="ECO:0000313" key="3">
    <source>
        <dbReference type="EMBL" id="MDF1612433.1"/>
    </source>
</evidence>
<dbReference type="SUPFAM" id="SSF100950">
    <property type="entry name" value="NagB/RpiA/CoA transferase-like"/>
    <property type="match status" value="1"/>
</dbReference>
<feature type="binding site" evidence="2">
    <location>
        <position position="189"/>
    </location>
    <ligand>
        <name>substrate</name>
    </ligand>
</feature>
<sequence>MYSVEFIENKLKILDQTKLPFVEEYINTDDVERISQAIEKLEVRGAPAIGITAAYALALSIKNSTIEKIKNNFYSAVNRLQITRPTAVNLFYAIDEMKKFFEENFNKKNLYLLLIEKAKQIHSNDINLCERIAENGLSIFKKKSNVLTHCNTGFLATGGNGTALNVIKKGYENNLIEHVFVDETRPLFQGSRLTAWELEKLKIPFTIITDSTSAFLMQQNKIDLVITGADRITLNGDSANKIGTYNLAVLCNYHKIPFYIAAPYTTIDFNSSDKSKIKIEERNKKEIFKIGNHKITKEIYQAYAPAFDIIPNELISGIITDAKIFSKPYNFINV</sequence>
<evidence type="ECO:0000313" key="4">
    <source>
        <dbReference type="Proteomes" id="UP001221302"/>
    </source>
</evidence>